<dbReference type="EMBL" id="WTUX01000005">
    <property type="protein sequence ID" value="MZR11847.1"/>
    <property type="molecule type" value="Genomic_DNA"/>
</dbReference>
<gene>
    <name evidence="6" type="ORF">GQE99_02305</name>
</gene>
<dbReference type="Proteomes" id="UP000467322">
    <property type="component" value="Unassembled WGS sequence"/>
</dbReference>
<dbReference type="PRINTS" id="PR00034">
    <property type="entry name" value="HTHCRP"/>
</dbReference>
<reference evidence="6 7" key="1">
    <citation type="submission" date="2019-12" db="EMBL/GenBank/DDBJ databases">
        <title>Maritimibacter sp. nov. sp. isolated from sea sand.</title>
        <authorList>
            <person name="Kim J."/>
            <person name="Jeong S.E."/>
            <person name="Jung H.S."/>
            <person name="Jeon C.O."/>
        </authorList>
    </citation>
    <scope>NUCLEOTIDE SEQUENCE [LARGE SCALE GENOMIC DNA]</scope>
    <source>
        <strain evidence="6 7">DP07</strain>
    </source>
</reference>
<dbReference type="InterPro" id="IPR036388">
    <property type="entry name" value="WH-like_DNA-bd_sf"/>
</dbReference>
<dbReference type="GO" id="GO:0003700">
    <property type="term" value="F:DNA-binding transcription factor activity"/>
    <property type="evidence" value="ECO:0007669"/>
    <property type="project" value="TreeGrafter"/>
</dbReference>
<evidence type="ECO:0000259" key="5">
    <source>
        <dbReference type="PROSITE" id="PS51063"/>
    </source>
</evidence>
<dbReference type="SUPFAM" id="SSF46785">
    <property type="entry name" value="Winged helix' DNA-binding domain"/>
    <property type="match status" value="1"/>
</dbReference>
<name>A0A845M285_9RHOB</name>
<dbReference type="RefSeq" id="WP_161349966.1">
    <property type="nucleotide sequence ID" value="NZ_WTUX01000005.1"/>
</dbReference>
<dbReference type="Pfam" id="PF00027">
    <property type="entry name" value="cNMP_binding"/>
    <property type="match status" value="1"/>
</dbReference>
<evidence type="ECO:0000313" key="6">
    <source>
        <dbReference type="EMBL" id="MZR11847.1"/>
    </source>
</evidence>
<evidence type="ECO:0000256" key="3">
    <source>
        <dbReference type="ARBA" id="ARBA00023163"/>
    </source>
</evidence>
<dbReference type="SUPFAM" id="SSF51206">
    <property type="entry name" value="cAMP-binding domain-like"/>
    <property type="match status" value="1"/>
</dbReference>
<dbReference type="InterPro" id="IPR018490">
    <property type="entry name" value="cNMP-bd_dom_sf"/>
</dbReference>
<keyword evidence="3" id="KW-0804">Transcription</keyword>
<organism evidence="6 7">
    <name type="scientific">Maritimibacter harenae</name>
    <dbReference type="NCBI Taxonomy" id="2606218"/>
    <lineage>
        <taxon>Bacteria</taxon>
        <taxon>Pseudomonadati</taxon>
        <taxon>Pseudomonadota</taxon>
        <taxon>Alphaproteobacteria</taxon>
        <taxon>Rhodobacterales</taxon>
        <taxon>Roseobacteraceae</taxon>
        <taxon>Maritimibacter</taxon>
    </lineage>
</organism>
<dbReference type="Pfam" id="PF13545">
    <property type="entry name" value="HTH_Crp_2"/>
    <property type="match status" value="1"/>
</dbReference>
<evidence type="ECO:0000256" key="1">
    <source>
        <dbReference type="ARBA" id="ARBA00023015"/>
    </source>
</evidence>
<dbReference type="InterPro" id="IPR014710">
    <property type="entry name" value="RmlC-like_jellyroll"/>
</dbReference>
<dbReference type="AlphaFoldDB" id="A0A845M285"/>
<keyword evidence="2" id="KW-0238">DNA-binding</keyword>
<dbReference type="PROSITE" id="PS50042">
    <property type="entry name" value="CNMP_BINDING_3"/>
    <property type="match status" value="1"/>
</dbReference>
<dbReference type="PANTHER" id="PTHR24567">
    <property type="entry name" value="CRP FAMILY TRANSCRIPTIONAL REGULATORY PROTEIN"/>
    <property type="match status" value="1"/>
</dbReference>
<dbReference type="SMART" id="SM00100">
    <property type="entry name" value="cNMP"/>
    <property type="match status" value="1"/>
</dbReference>
<evidence type="ECO:0000256" key="2">
    <source>
        <dbReference type="ARBA" id="ARBA00023125"/>
    </source>
</evidence>
<dbReference type="Gene3D" id="2.60.120.10">
    <property type="entry name" value="Jelly Rolls"/>
    <property type="match status" value="1"/>
</dbReference>
<proteinExistence type="predicted"/>
<evidence type="ECO:0000313" key="7">
    <source>
        <dbReference type="Proteomes" id="UP000467322"/>
    </source>
</evidence>
<evidence type="ECO:0000259" key="4">
    <source>
        <dbReference type="PROSITE" id="PS50042"/>
    </source>
</evidence>
<feature type="domain" description="HTH crp-type" evidence="5">
    <location>
        <begin position="156"/>
        <end position="228"/>
    </location>
</feature>
<dbReference type="PROSITE" id="PS51063">
    <property type="entry name" value="HTH_CRP_2"/>
    <property type="match status" value="1"/>
</dbReference>
<dbReference type="InterPro" id="IPR012318">
    <property type="entry name" value="HTH_CRP"/>
</dbReference>
<dbReference type="InterPro" id="IPR050397">
    <property type="entry name" value="Env_Response_Regulators"/>
</dbReference>
<comment type="caution">
    <text evidence="6">The sequence shown here is derived from an EMBL/GenBank/DDBJ whole genome shotgun (WGS) entry which is preliminary data.</text>
</comment>
<dbReference type="InterPro" id="IPR000595">
    <property type="entry name" value="cNMP-bd_dom"/>
</dbReference>
<dbReference type="Gene3D" id="1.10.10.10">
    <property type="entry name" value="Winged helix-like DNA-binding domain superfamily/Winged helix DNA-binding domain"/>
    <property type="match status" value="1"/>
</dbReference>
<keyword evidence="1" id="KW-0805">Transcription regulation</keyword>
<feature type="domain" description="Cyclic nucleotide-binding" evidence="4">
    <location>
        <begin position="25"/>
        <end position="95"/>
    </location>
</feature>
<sequence length="289" mass="31737">MQTSIKDGRITTSACANCQSRGLGFCSLLTGESRKRFAAATYRSRYVQGAEIAAQDEPNDRIGVVASGLVKNVVITENGDEHLIQIVKPGQFVGDPNRETNSFSSEAAIPAEVCWIPRPAWLAYLNESPAHFQAFVATLADQFEATRQTVIKMRGRNTTQRVALWLLEQVPLATGGRETVVHIPLTRRDLASLLDMTVETLCRALHQLDTRGAITLLAPDVVEVTNMARLRTQAKWHDDRVQQTLARPAFQALGSARRNWSDLSAADAGHDLSLSAPRPRAVVGGDRRQ</sequence>
<dbReference type="SMART" id="SM00419">
    <property type="entry name" value="HTH_CRP"/>
    <property type="match status" value="1"/>
</dbReference>
<keyword evidence="7" id="KW-1185">Reference proteome</keyword>
<dbReference type="GO" id="GO:0003677">
    <property type="term" value="F:DNA binding"/>
    <property type="evidence" value="ECO:0007669"/>
    <property type="project" value="UniProtKB-KW"/>
</dbReference>
<dbReference type="PANTHER" id="PTHR24567:SF26">
    <property type="entry name" value="REGULATORY PROTEIN YEIL"/>
    <property type="match status" value="1"/>
</dbReference>
<dbReference type="CDD" id="cd00038">
    <property type="entry name" value="CAP_ED"/>
    <property type="match status" value="1"/>
</dbReference>
<dbReference type="InterPro" id="IPR036390">
    <property type="entry name" value="WH_DNA-bd_sf"/>
</dbReference>
<protein>
    <submittedName>
        <fullName evidence="6">Helix-turn-helix domain-containing protein</fullName>
    </submittedName>
</protein>
<dbReference type="GO" id="GO:0005829">
    <property type="term" value="C:cytosol"/>
    <property type="evidence" value="ECO:0007669"/>
    <property type="project" value="TreeGrafter"/>
</dbReference>
<accession>A0A845M285</accession>